<dbReference type="AlphaFoldDB" id="A0A2N9GAG8"/>
<reference evidence="2" key="1">
    <citation type="submission" date="2018-02" db="EMBL/GenBank/DDBJ databases">
        <authorList>
            <person name="Cohen D.B."/>
            <person name="Kent A.D."/>
        </authorList>
    </citation>
    <scope>NUCLEOTIDE SEQUENCE</scope>
</reference>
<evidence type="ECO:0000256" key="1">
    <source>
        <dbReference type="SAM" id="MobiDB-lite"/>
    </source>
</evidence>
<name>A0A2N9GAG8_FAGSY</name>
<accession>A0A2N9GAG8</accession>
<protein>
    <submittedName>
        <fullName evidence="2">Uncharacterized protein</fullName>
    </submittedName>
</protein>
<evidence type="ECO:0000313" key="2">
    <source>
        <dbReference type="EMBL" id="SPC96562.1"/>
    </source>
</evidence>
<feature type="region of interest" description="Disordered" evidence="1">
    <location>
        <begin position="1"/>
        <end position="26"/>
    </location>
</feature>
<proteinExistence type="predicted"/>
<gene>
    <name evidence="2" type="ORF">FSB_LOCUS24444</name>
</gene>
<sequence>MQLGRDGNFDPVRPDPPRPVPPRAALPQSCCRLPPTRFLNKLLPPVRNSESPTKHELESPTARWQRRQRSVGCCGLWLDGTADFGSQLLDLWISCEISCGLCICEFGSLLFSGRGGMRRGGAVRERGGIFDPTTGAGRGRVLMVLVRGGFGSHDPPDPPRCHPNMGVGMGVVKDDLHIPCSTNKCGINITVPMIVPISNFRGRLGSLLHF</sequence>
<dbReference type="EMBL" id="OIVN01001680">
    <property type="protein sequence ID" value="SPC96562.1"/>
    <property type="molecule type" value="Genomic_DNA"/>
</dbReference>
<organism evidence="2">
    <name type="scientific">Fagus sylvatica</name>
    <name type="common">Beechnut</name>
    <dbReference type="NCBI Taxonomy" id="28930"/>
    <lineage>
        <taxon>Eukaryota</taxon>
        <taxon>Viridiplantae</taxon>
        <taxon>Streptophyta</taxon>
        <taxon>Embryophyta</taxon>
        <taxon>Tracheophyta</taxon>
        <taxon>Spermatophyta</taxon>
        <taxon>Magnoliopsida</taxon>
        <taxon>eudicotyledons</taxon>
        <taxon>Gunneridae</taxon>
        <taxon>Pentapetalae</taxon>
        <taxon>rosids</taxon>
        <taxon>fabids</taxon>
        <taxon>Fagales</taxon>
        <taxon>Fagaceae</taxon>
        <taxon>Fagus</taxon>
    </lineage>
</organism>